<reference evidence="2 3" key="1">
    <citation type="submission" date="2011-08" db="EMBL/GenBank/DDBJ databases">
        <authorList>
            <person name="Weinstock G."/>
            <person name="Sodergren E."/>
            <person name="Clifton S."/>
            <person name="Fulton L."/>
            <person name="Fulton B."/>
            <person name="Courtney L."/>
            <person name="Fronick C."/>
            <person name="Harrison M."/>
            <person name="Strong C."/>
            <person name="Farmer C."/>
            <person name="Delahaunty K."/>
            <person name="Markovic C."/>
            <person name="Hall O."/>
            <person name="Minx P."/>
            <person name="Tomlinson C."/>
            <person name="Mitreva M."/>
            <person name="Hou S."/>
            <person name="Chen J."/>
            <person name="Wollam A."/>
            <person name="Pepin K.H."/>
            <person name="Johnson M."/>
            <person name="Bhonagiri V."/>
            <person name="Zhang X."/>
            <person name="Suruliraj S."/>
            <person name="Warren W."/>
            <person name="Chinwalla A."/>
            <person name="Mardis E.R."/>
            <person name="Wilson R.K."/>
        </authorList>
    </citation>
    <scope>NUCLEOTIDE SEQUENCE [LARGE SCALE GENOMIC DNA]</scope>
    <source>
        <strain evidence="2 3">DSM 18206</strain>
    </source>
</reference>
<feature type="region of interest" description="Disordered" evidence="1">
    <location>
        <begin position="30"/>
        <end position="55"/>
    </location>
</feature>
<sequence length="55" mass="6359">MAVGPGKEDVENTLAGTERKIFRQPAKRFLDRTGKRQSNFAEKNNRLAEWNPEKQ</sequence>
<feature type="compositionally biased region" description="Basic and acidic residues" evidence="1">
    <location>
        <begin position="43"/>
        <end position="55"/>
    </location>
</feature>
<comment type="caution">
    <text evidence="2">The sequence shown here is derived from an EMBL/GenBank/DDBJ whole genome shotgun (WGS) entry which is preliminary data.</text>
</comment>
<proteinExistence type="predicted"/>
<evidence type="ECO:0000256" key="1">
    <source>
        <dbReference type="SAM" id="MobiDB-lite"/>
    </source>
</evidence>
<dbReference type="HOGENOM" id="CLU_3028588_0_0_10"/>
<evidence type="ECO:0000313" key="2">
    <source>
        <dbReference type="EMBL" id="EHJ42022.1"/>
    </source>
</evidence>
<organism evidence="2 3">
    <name type="scientific">Leyella stercorea DSM 18206</name>
    <dbReference type="NCBI Taxonomy" id="1002367"/>
    <lineage>
        <taxon>Bacteria</taxon>
        <taxon>Pseudomonadati</taxon>
        <taxon>Bacteroidota</taxon>
        <taxon>Bacteroidia</taxon>
        <taxon>Bacteroidales</taxon>
        <taxon>Prevotellaceae</taxon>
        <taxon>Leyella</taxon>
    </lineage>
</organism>
<name>G6AU83_9BACT</name>
<evidence type="ECO:0000313" key="3">
    <source>
        <dbReference type="Proteomes" id="UP000004407"/>
    </source>
</evidence>
<protein>
    <submittedName>
        <fullName evidence="2">Uncharacterized protein</fullName>
    </submittedName>
</protein>
<dbReference type="AlphaFoldDB" id="G6AU83"/>
<dbReference type="EMBL" id="AFZZ01000023">
    <property type="protein sequence ID" value="EHJ42022.1"/>
    <property type="molecule type" value="Genomic_DNA"/>
</dbReference>
<gene>
    <name evidence="2" type="ORF">HMPREF0673_00167</name>
</gene>
<accession>G6AU83</accession>
<dbReference type="Proteomes" id="UP000004407">
    <property type="component" value="Unassembled WGS sequence"/>
</dbReference>